<comment type="similarity">
    <text evidence="8">Belongs to the Pal lipoprotein family.</text>
</comment>
<dbReference type="InterPro" id="IPR006665">
    <property type="entry name" value="OmpA-like"/>
</dbReference>
<feature type="domain" description="OmpA-like" evidence="10">
    <location>
        <begin position="81"/>
        <end position="195"/>
    </location>
</feature>
<accession>W9H737</accession>
<dbReference type="EMBL" id="AVFL01000011">
    <property type="protein sequence ID" value="EWY39588.1"/>
    <property type="molecule type" value="Genomic_DNA"/>
</dbReference>
<dbReference type="Gene3D" id="3.30.1330.60">
    <property type="entry name" value="OmpA-like domain"/>
    <property type="match status" value="1"/>
</dbReference>
<dbReference type="GO" id="GO:0009279">
    <property type="term" value="C:cell outer membrane"/>
    <property type="evidence" value="ECO:0007669"/>
    <property type="project" value="UniProtKB-SubCell"/>
</dbReference>
<dbReference type="PATRIC" id="fig|1385369.3.peg.3355"/>
<evidence type="ECO:0000256" key="1">
    <source>
        <dbReference type="ARBA" id="ARBA00022618"/>
    </source>
</evidence>
<evidence type="ECO:0000256" key="5">
    <source>
        <dbReference type="ARBA" id="ARBA00023237"/>
    </source>
</evidence>
<evidence type="ECO:0000313" key="11">
    <source>
        <dbReference type="EMBL" id="EWY39588.1"/>
    </source>
</evidence>
<dbReference type="PANTHER" id="PTHR30329:SF21">
    <property type="entry name" value="LIPOPROTEIN YIAD-RELATED"/>
    <property type="match status" value="1"/>
</dbReference>
<sequence>MRLKLIGIVGALLVLTACETAPMDASSNSGMGAARGGVGNGYGAGGPGGVGVGGAGGVGSGGAAGLSGSRNGAGGVIPGSQQDLANNVGDRVFFGYDQTDLSTEARTTLERQAAWLKQFGNVTVTVEGHSDERGTREYNLALGDRRANSVKNYLVTQGVAPNRIATLSYGKERPAIGASGDQAWAQNRRGVTVVN</sequence>
<proteinExistence type="inferred from homology"/>
<evidence type="ECO:0000256" key="8">
    <source>
        <dbReference type="HAMAP-Rule" id="MF_02204"/>
    </source>
</evidence>
<name>W9H737_9PROT</name>
<comment type="subunit">
    <text evidence="8">The Tol-Pal system is composed of five core proteins: the inner membrane proteins TolA, TolQ and TolR, the periplasmic protein TolB and the outer membrane protein Pal. They form a network linking the inner and outer membranes and the peptidoglycan layer.</text>
</comment>
<dbReference type="HAMAP" id="MF_02204">
    <property type="entry name" value="Pal"/>
    <property type="match status" value="1"/>
</dbReference>
<dbReference type="Pfam" id="PF00691">
    <property type="entry name" value="OmpA"/>
    <property type="match status" value="1"/>
</dbReference>
<feature type="chain" id="PRO_5004921662" description="Peptidoglycan-associated lipoprotein" evidence="9">
    <location>
        <begin position="21"/>
        <end position="195"/>
    </location>
</feature>
<evidence type="ECO:0000256" key="9">
    <source>
        <dbReference type="SAM" id="SignalP"/>
    </source>
</evidence>
<dbReference type="InterPro" id="IPR036737">
    <property type="entry name" value="OmpA-like_sf"/>
</dbReference>
<dbReference type="InterPro" id="IPR014169">
    <property type="entry name" value="Pal_lipo_C"/>
</dbReference>
<dbReference type="InterPro" id="IPR050330">
    <property type="entry name" value="Bact_OuterMem_StrucFunc"/>
</dbReference>
<protein>
    <recommendedName>
        <fullName evidence="8">Peptidoglycan-associated lipoprotein</fullName>
        <shortName evidence="8">PAL</shortName>
    </recommendedName>
</protein>
<dbReference type="CDD" id="cd07185">
    <property type="entry name" value="OmpA_C-like"/>
    <property type="match status" value="1"/>
</dbReference>
<dbReference type="PANTHER" id="PTHR30329">
    <property type="entry name" value="STATOR ELEMENT OF FLAGELLAR MOTOR COMPLEX"/>
    <property type="match status" value="1"/>
</dbReference>
<keyword evidence="3 8" id="KW-0472">Membrane</keyword>
<comment type="caution">
    <text evidence="11">The sequence shown here is derived from an EMBL/GenBank/DDBJ whole genome shotgun (WGS) entry which is preliminary data.</text>
</comment>
<keyword evidence="5 8" id="KW-0998">Cell outer membrane</keyword>
<dbReference type="OrthoDB" id="9809164at2"/>
<organism evidence="11 12">
    <name type="scientific">Skermanella stibiiresistens SB22</name>
    <dbReference type="NCBI Taxonomy" id="1385369"/>
    <lineage>
        <taxon>Bacteria</taxon>
        <taxon>Pseudomonadati</taxon>
        <taxon>Pseudomonadota</taxon>
        <taxon>Alphaproteobacteria</taxon>
        <taxon>Rhodospirillales</taxon>
        <taxon>Azospirillaceae</taxon>
        <taxon>Skermanella</taxon>
    </lineage>
</organism>
<reference evidence="11 12" key="1">
    <citation type="submission" date="2013-08" db="EMBL/GenBank/DDBJ databases">
        <title>The genome sequence of Skermanella stibiiresistens.</title>
        <authorList>
            <person name="Zhu W."/>
            <person name="Wang G."/>
        </authorList>
    </citation>
    <scope>NUCLEOTIDE SEQUENCE [LARGE SCALE GENOMIC DNA]</scope>
    <source>
        <strain evidence="11 12">SB22</strain>
    </source>
</reference>
<gene>
    <name evidence="8" type="primary">pal</name>
    <name evidence="11" type="ORF">N825_05730</name>
</gene>
<comment type="function">
    <text evidence="8">Part of the Tol-Pal system, which plays a role in outer membrane invagination during cell division and is important for maintaining outer membrane integrity.</text>
</comment>
<feature type="signal peptide" evidence="9">
    <location>
        <begin position="1"/>
        <end position="20"/>
    </location>
</feature>
<keyword evidence="12" id="KW-1185">Reference proteome</keyword>
<keyword evidence="6 8" id="KW-0449">Lipoprotein</keyword>
<dbReference type="PRINTS" id="PR01021">
    <property type="entry name" value="OMPADOMAIN"/>
</dbReference>
<dbReference type="RefSeq" id="WP_037453984.1">
    <property type="nucleotide sequence ID" value="NZ_AVFL01000011.1"/>
</dbReference>
<dbReference type="PROSITE" id="PS51123">
    <property type="entry name" value="OMPA_2"/>
    <property type="match status" value="1"/>
</dbReference>
<dbReference type="PROSITE" id="PS51257">
    <property type="entry name" value="PROKAR_LIPOPROTEIN"/>
    <property type="match status" value="1"/>
</dbReference>
<evidence type="ECO:0000256" key="7">
    <source>
        <dbReference type="ARBA" id="ARBA00023306"/>
    </source>
</evidence>
<dbReference type="STRING" id="1385369.N825_05730"/>
<dbReference type="Proteomes" id="UP000019486">
    <property type="component" value="Unassembled WGS sequence"/>
</dbReference>
<dbReference type="GO" id="GO:0051301">
    <property type="term" value="P:cell division"/>
    <property type="evidence" value="ECO:0007669"/>
    <property type="project" value="UniProtKB-UniRule"/>
</dbReference>
<keyword evidence="2 8" id="KW-0732">Signal</keyword>
<keyword evidence="7 8" id="KW-0131">Cell cycle</keyword>
<dbReference type="AlphaFoldDB" id="W9H737"/>
<evidence type="ECO:0000256" key="3">
    <source>
        <dbReference type="ARBA" id="ARBA00023136"/>
    </source>
</evidence>
<dbReference type="InterPro" id="IPR006664">
    <property type="entry name" value="OMP_bac"/>
</dbReference>
<evidence type="ECO:0000313" key="12">
    <source>
        <dbReference type="Proteomes" id="UP000019486"/>
    </source>
</evidence>
<evidence type="ECO:0000259" key="10">
    <source>
        <dbReference type="PROSITE" id="PS51123"/>
    </source>
</evidence>
<dbReference type="InterPro" id="IPR039001">
    <property type="entry name" value="Pal"/>
</dbReference>
<dbReference type="SUPFAM" id="SSF103088">
    <property type="entry name" value="OmpA-like"/>
    <property type="match status" value="1"/>
</dbReference>
<keyword evidence="4 8" id="KW-0564">Palmitate</keyword>
<dbReference type="NCBIfam" id="TIGR02802">
    <property type="entry name" value="Pal_lipo"/>
    <property type="match status" value="1"/>
</dbReference>
<evidence type="ECO:0000256" key="2">
    <source>
        <dbReference type="ARBA" id="ARBA00022729"/>
    </source>
</evidence>
<evidence type="ECO:0000256" key="4">
    <source>
        <dbReference type="ARBA" id="ARBA00023139"/>
    </source>
</evidence>
<comment type="subcellular location">
    <subcellularLocation>
        <location evidence="8">Cell outer membrane</location>
        <topology evidence="8">Lipid-anchor</topology>
    </subcellularLocation>
</comment>
<keyword evidence="1 8" id="KW-0132">Cell division</keyword>
<evidence type="ECO:0000256" key="6">
    <source>
        <dbReference type="ARBA" id="ARBA00023288"/>
    </source>
</evidence>